<dbReference type="PANTHER" id="PTHR43711">
    <property type="entry name" value="TWO-COMPONENT HISTIDINE KINASE"/>
    <property type="match status" value="1"/>
</dbReference>
<dbReference type="PANTHER" id="PTHR43711:SF1">
    <property type="entry name" value="HISTIDINE KINASE 1"/>
    <property type="match status" value="1"/>
</dbReference>
<evidence type="ECO:0000256" key="6">
    <source>
        <dbReference type="ARBA" id="ARBA00023012"/>
    </source>
</evidence>
<name>A0A6J4S7R6_9SPHN</name>
<dbReference type="InterPro" id="IPR050736">
    <property type="entry name" value="Sensor_HK_Regulatory"/>
</dbReference>
<dbReference type="InterPro" id="IPR036097">
    <property type="entry name" value="HisK_dim/P_sf"/>
</dbReference>
<dbReference type="SUPFAM" id="SSF55874">
    <property type="entry name" value="ATPase domain of HSP90 chaperone/DNA topoisomerase II/histidine kinase"/>
    <property type="match status" value="1"/>
</dbReference>
<keyword evidence="7" id="KW-0472">Membrane</keyword>
<dbReference type="Pfam" id="PF00512">
    <property type="entry name" value="HisKA"/>
    <property type="match status" value="1"/>
</dbReference>
<dbReference type="InterPro" id="IPR004358">
    <property type="entry name" value="Sig_transdc_His_kin-like_C"/>
</dbReference>
<dbReference type="Pfam" id="PF02518">
    <property type="entry name" value="HATPase_c"/>
    <property type="match status" value="1"/>
</dbReference>
<keyword evidence="6" id="KW-0902">Two-component regulatory system</keyword>
<dbReference type="PRINTS" id="PR00344">
    <property type="entry name" value="BCTRLSENSOR"/>
</dbReference>
<evidence type="ECO:0000259" key="8">
    <source>
        <dbReference type="PROSITE" id="PS50109"/>
    </source>
</evidence>
<keyword evidence="4 9" id="KW-0808">Transferase</keyword>
<dbReference type="EMBL" id="CADCVZ010000005">
    <property type="protein sequence ID" value="CAA9491986.1"/>
    <property type="molecule type" value="Genomic_DNA"/>
</dbReference>
<keyword evidence="5" id="KW-0418">Kinase</keyword>
<dbReference type="InterPro" id="IPR003594">
    <property type="entry name" value="HATPase_dom"/>
</dbReference>
<protein>
    <recommendedName>
        <fullName evidence="2">histidine kinase</fullName>
        <ecNumber evidence="2">2.7.13.3</ecNumber>
    </recommendedName>
</protein>
<dbReference type="FunFam" id="3.30.565.10:FF:000006">
    <property type="entry name" value="Sensor histidine kinase WalK"/>
    <property type="match status" value="1"/>
</dbReference>
<dbReference type="SMART" id="SM00388">
    <property type="entry name" value="HisKA"/>
    <property type="match status" value="1"/>
</dbReference>
<sequence>MSPVPLPTIALLDALEEPALLVHRERTVAANGAALRLLGESILATDVRLAIRQPQALRAVLAARSADLEVSGIGGLERSWDMHVRPLEPELLLVRLTDRSATRAAEKMRVDFVANASHELRTPLATIIGYSETLAEDGGLAPEHRGRFARTIHDEARRMLRIVEDLMSLSRVEADRFVVPGGRVDLGEVARIAAGNGQHLAASRGCRIVVEVDDGLNRVPGDLTQLVQLADNLVGNAVRYGCSPAAPEATVRVQREGDGVLLSVSDRGDGIAAVHLPRLTERFYRVDAARSRASGGTGLGLAIVKHIVERHRGTLTIVSEPGEGTEVQVRLPKS</sequence>
<dbReference type="InterPro" id="IPR003661">
    <property type="entry name" value="HisK_dim/P_dom"/>
</dbReference>
<dbReference type="EC" id="2.7.13.3" evidence="2"/>
<gene>
    <name evidence="9" type="ORF">AVDCRST_MAG09-158</name>
</gene>
<comment type="catalytic activity">
    <reaction evidence="1">
        <text>ATP + protein L-histidine = ADP + protein N-phospho-L-histidine.</text>
        <dbReference type="EC" id="2.7.13.3"/>
    </reaction>
</comment>
<dbReference type="InterPro" id="IPR005467">
    <property type="entry name" value="His_kinase_dom"/>
</dbReference>
<reference evidence="9" key="1">
    <citation type="submission" date="2020-02" db="EMBL/GenBank/DDBJ databases">
        <authorList>
            <person name="Meier V. D."/>
        </authorList>
    </citation>
    <scope>NUCLEOTIDE SEQUENCE</scope>
    <source>
        <strain evidence="9">AVDCRST_MAG09</strain>
    </source>
</reference>
<dbReference type="CDD" id="cd00082">
    <property type="entry name" value="HisKA"/>
    <property type="match status" value="1"/>
</dbReference>
<evidence type="ECO:0000256" key="1">
    <source>
        <dbReference type="ARBA" id="ARBA00000085"/>
    </source>
</evidence>
<dbReference type="RefSeq" id="WP_294171634.1">
    <property type="nucleotide sequence ID" value="NZ_CADCVZ010000005.1"/>
</dbReference>
<dbReference type="PROSITE" id="PS50109">
    <property type="entry name" value="HIS_KIN"/>
    <property type="match status" value="1"/>
</dbReference>
<dbReference type="Gene3D" id="1.10.287.130">
    <property type="match status" value="1"/>
</dbReference>
<evidence type="ECO:0000256" key="3">
    <source>
        <dbReference type="ARBA" id="ARBA00022553"/>
    </source>
</evidence>
<feature type="domain" description="Histidine kinase" evidence="8">
    <location>
        <begin position="115"/>
        <end position="334"/>
    </location>
</feature>
<evidence type="ECO:0000256" key="2">
    <source>
        <dbReference type="ARBA" id="ARBA00012438"/>
    </source>
</evidence>
<accession>A0A6J4S7R6</accession>
<keyword evidence="3" id="KW-0597">Phosphoprotein</keyword>
<dbReference type="GO" id="GO:0000155">
    <property type="term" value="F:phosphorelay sensor kinase activity"/>
    <property type="evidence" value="ECO:0007669"/>
    <property type="project" value="InterPro"/>
</dbReference>
<dbReference type="AlphaFoldDB" id="A0A6J4S7R6"/>
<dbReference type="SUPFAM" id="SSF47384">
    <property type="entry name" value="Homodimeric domain of signal transducing histidine kinase"/>
    <property type="match status" value="1"/>
</dbReference>
<evidence type="ECO:0000256" key="4">
    <source>
        <dbReference type="ARBA" id="ARBA00022679"/>
    </source>
</evidence>
<dbReference type="FunFam" id="1.10.287.130:FF:000001">
    <property type="entry name" value="Two-component sensor histidine kinase"/>
    <property type="match status" value="1"/>
</dbReference>
<evidence type="ECO:0000313" key="9">
    <source>
        <dbReference type="EMBL" id="CAA9491986.1"/>
    </source>
</evidence>
<evidence type="ECO:0000256" key="7">
    <source>
        <dbReference type="ARBA" id="ARBA00023136"/>
    </source>
</evidence>
<dbReference type="InterPro" id="IPR036890">
    <property type="entry name" value="HATPase_C_sf"/>
</dbReference>
<dbReference type="Gene3D" id="3.30.565.10">
    <property type="entry name" value="Histidine kinase-like ATPase, C-terminal domain"/>
    <property type="match status" value="1"/>
</dbReference>
<evidence type="ECO:0000256" key="5">
    <source>
        <dbReference type="ARBA" id="ARBA00022777"/>
    </source>
</evidence>
<dbReference type="SMART" id="SM00387">
    <property type="entry name" value="HATPase_c"/>
    <property type="match status" value="1"/>
</dbReference>
<proteinExistence type="predicted"/>
<organism evidence="9">
    <name type="scientific">uncultured Sphingomonas sp</name>
    <dbReference type="NCBI Taxonomy" id="158754"/>
    <lineage>
        <taxon>Bacteria</taxon>
        <taxon>Pseudomonadati</taxon>
        <taxon>Pseudomonadota</taxon>
        <taxon>Alphaproteobacteria</taxon>
        <taxon>Sphingomonadales</taxon>
        <taxon>Sphingomonadaceae</taxon>
        <taxon>Sphingomonas</taxon>
        <taxon>environmental samples</taxon>
    </lineage>
</organism>